<dbReference type="PROSITE" id="PS50048">
    <property type="entry name" value="ZN2_CY6_FUNGAL_2"/>
    <property type="match status" value="1"/>
</dbReference>
<protein>
    <recommendedName>
        <fullName evidence="7">Zn(2)-C6 fungal-type domain-containing protein</fullName>
    </recommendedName>
</protein>
<dbReference type="GO" id="GO:0008270">
    <property type="term" value="F:zinc ion binding"/>
    <property type="evidence" value="ECO:0007669"/>
    <property type="project" value="InterPro"/>
</dbReference>
<dbReference type="AlphaFoldDB" id="W6MI59"/>
<comment type="subcellular location">
    <subcellularLocation>
        <location evidence="1">Nucleus</location>
    </subcellularLocation>
</comment>
<keyword evidence="2" id="KW-0805">Transcription regulation</keyword>
<feature type="transmembrane region" description="Helical" evidence="6">
    <location>
        <begin position="484"/>
        <end position="504"/>
    </location>
</feature>
<dbReference type="SUPFAM" id="SSF57701">
    <property type="entry name" value="Zn2/Cys6 DNA-binding domain"/>
    <property type="match status" value="1"/>
</dbReference>
<evidence type="ECO:0000256" key="3">
    <source>
        <dbReference type="ARBA" id="ARBA00023125"/>
    </source>
</evidence>
<name>W6MI59_9ASCO</name>
<evidence type="ECO:0000256" key="1">
    <source>
        <dbReference type="ARBA" id="ARBA00004123"/>
    </source>
</evidence>
<dbReference type="Proteomes" id="UP000019384">
    <property type="component" value="Unassembled WGS sequence"/>
</dbReference>
<keyword evidence="6" id="KW-0812">Transmembrane</keyword>
<reference evidence="8" key="1">
    <citation type="submission" date="2013-12" db="EMBL/GenBank/DDBJ databases">
        <authorList>
            <person name="Genoscope - CEA"/>
        </authorList>
    </citation>
    <scope>NUCLEOTIDE SEQUENCE</scope>
    <source>
        <strain evidence="8">CBS 1993</strain>
    </source>
</reference>
<keyword evidence="6" id="KW-1133">Transmembrane helix</keyword>
<evidence type="ECO:0000259" key="7">
    <source>
        <dbReference type="PROSITE" id="PS50048"/>
    </source>
</evidence>
<organism evidence="8 9">
    <name type="scientific">Kuraishia capsulata CBS 1993</name>
    <dbReference type="NCBI Taxonomy" id="1382522"/>
    <lineage>
        <taxon>Eukaryota</taxon>
        <taxon>Fungi</taxon>
        <taxon>Dikarya</taxon>
        <taxon>Ascomycota</taxon>
        <taxon>Saccharomycotina</taxon>
        <taxon>Pichiomycetes</taxon>
        <taxon>Pichiales</taxon>
        <taxon>Pichiaceae</taxon>
        <taxon>Kuraishia</taxon>
    </lineage>
</organism>
<reference evidence="8" key="2">
    <citation type="submission" date="2014-02" db="EMBL/GenBank/DDBJ databases">
        <title>Complete DNA sequence of /Kuraishia capsulata/ illustrates novel genomic features among budding yeasts (/Saccharomycotina/).</title>
        <authorList>
            <person name="Morales L."/>
            <person name="Noel B."/>
            <person name="Porcel B."/>
            <person name="Marcet-Houben M."/>
            <person name="Hullo M-F."/>
            <person name="Sacerdot C."/>
            <person name="Tekaia F."/>
            <person name="Leh-Louis V."/>
            <person name="Despons L."/>
            <person name="Khanna V."/>
            <person name="Aury J-M."/>
            <person name="Barbe V."/>
            <person name="Couloux A."/>
            <person name="Labadie K."/>
            <person name="Pelletier E."/>
            <person name="Souciet J-L."/>
            <person name="Boekhout T."/>
            <person name="Gabaldon T."/>
            <person name="Wincker P."/>
            <person name="Dujon B."/>
        </authorList>
    </citation>
    <scope>NUCLEOTIDE SEQUENCE</scope>
    <source>
        <strain evidence="8">CBS 1993</strain>
    </source>
</reference>
<evidence type="ECO:0000256" key="5">
    <source>
        <dbReference type="ARBA" id="ARBA00023242"/>
    </source>
</evidence>
<dbReference type="RefSeq" id="XP_022458107.1">
    <property type="nucleotide sequence ID" value="XM_022604313.1"/>
</dbReference>
<keyword evidence="3" id="KW-0238">DNA-binding</keyword>
<evidence type="ECO:0000313" key="9">
    <source>
        <dbReference type="Proteomes" id="UP000019384"/>
    </source>
</evidence>
<dbReference type="InterPro" id="IPR051089">
    <property type="entry name" value="prtT"/>
</dbReference>
<dbReference type="GO" id="GO:0000981">
    <property type="term" value="F:DNA-binding transcription factor activity, RNA polymerase II-specific"/>
    <property type="evidence" value="ECO:0007669"/>
    <property type="project" value="InterPro"/>
</dbReference>
<keyword evidence="6" id="KW-0472">Membrane</keyword>
<evidence type="ECO:0000256" key="6">
    <source>
        <dbReference type="SAM" id="Phobius"/>
    </source>
</evidence>
<accession>W6MI59</accession>
<keyword evidence="5" id="KW-0539">Nucleus</keyword>
<dbReference type="STRING" id="1382522.W6MI59"/>
<gene>
    <name evidence="8" type="ORF">KUCA_T00002070001</name>
</gene>
<dbReference type="SMART" id="SM00066">
    <property type="entry name" value="GAL4"/>
    <property type="match status" value="1"/>
</dbReference>
<dbReference type="GeneID" id="34519495"/>
<sequence>MSQQNEATATPKQRRKKACSKCHALKMRCIYDNSKSPVECERCLATGQECNFMRSTLESEILEQILLKVEALEDSVTQFASSAPIELEGSKTGSSPKVLEEQNSVISHNRQDYLKSLLWTERTIDPLDTLPGAISQLLSHLQINTAALDQQFEERQAEDLRWSVSDLDEASSAKLLTFFRLHLARYLPVLIFNYVPRITEEMKEESPFLYYTILAVSSMNHQSYQHFHYSLREAVKQYLENIVPDSLFLPSGVPIDFLSLINEILACSVGAAWLCGDLGYKMSLIASDLVGRLTPNVLKSLKISSDQKNIVYFFSVMTFIMEQRYRITHYKVQDFAPNTEMIHQRDLYVSQYLQSIHSNRRDTRISRGALKADANVELCAVIMDLQKKIENTKTPNQFLEYSHELDMWLSDWICKLACSLTSTSLKPLIAAFQFVKLHLNSHAAFVSMSHAIPGIESQHFLSKSESIALDTLEMIKYDSDIKRLICFGPGFFATIFLTAIAVLAKTVLFASQLNYQCDVNRLMTTIVECHQIMLELIPYTNFAGSISVHRLGLCVEKLKKQVENSPPNPPANTSVDQAHTAFKSQFGYEDHRGSNKALPKELLTFSEAFDRRSPSAFDTFNYQSLWSKNLDDYDL</sequence>
<dbReference type="CDD" id="cd00067">
    <property type="entry name" value="GAL4"/>
    <property type="match status" value="1"/>
</dbReference>
<evidence type="ECO:0000256" key="4">
    <source>
        <dbReference type="ARBA" id="ARBA00023163"/>
    </source>
</evidence>
<proteinExistence type="predicted"/>
<dbReference type="HOGENOM" id="CLU_430862_0_0_1"/>
<dbReference type="Gene3D" id="4.10.240.10">
    <property type="entry name" value="Zn(2)-C6 fungal-type DNA-binding domain"/>
    <property type="match status" value="1"/>
</dbReference>
<keyword evidence="4" id="KW-0804">Transcription</keyword>
<dbReference type="InterPro" id="IPR036864">
    <property type="entry name" value="Zn2-C6_fun-type_DNA-bd_sf"/>
</dbReference>
<dbReference type="PANTHER" id="PTHR31845">
    <property type="entry name" value="FINGER DOMAIN PROTEIN, PUTATIVE-RELATED"/>
    <property type="match status" value="1"/>
</dbReference>
<evidence type="ECO:0000256" key="2">
    <source>
        <dbReference type="ARBA" id="ARBA00023015"/>
    </source>
</evidence>
<dbReference type="InterPro" id="IPR001138">
    <property type="entry name" value="Zn2Cys6_DnaBD"/>
</dbReference>
<feature type="domain" description="Zn(2)-C6 fungal-type" evidence="7">
    <location>
        <begin position="18"/>
        <end position="52"/>
    </location>
</feature>
<dbReference type="OrthoDB" id="4096336at2759"/>
<dbReference type="PROSITE" id="PS00463">
    <property type="entry name" value="ZN2_CY6_FUNGAL_1"/>
    <property type="match status" value="1"/>
</dbReference>
<dbReference type="EMBL" id="HG793126">
    <property type="protein sequence ID" value="CDK26099.1"/>
    <property type="molecule type" value="Genomic_DNA"/>
</dbReference>
<keyword evidence="9" id="KW-1185">Reference proteome</keyword>
<dbReference type="GO" id="GO:0005634">
    <property type="term" value="C:nucleus"/>
    <property type="evidence" value="ECO:0007669"/>
    <property type="project" value="UniProtKB-SubCell"/>
</dbReference>
<evidence type="ECO:0000313" key="8">
    <source>
        <dbReference type="EMBL" id="CDK26099.1"/>
    </source>
</evidence>
<dbReference type="GO" id="GO:0000976">
    <property type="term" value="F:transcription cis-regulatory region binding"/>
    <property type="evidence" value="ECO:0007669"/>
    <property type="project" value="TreeGrafter"/>
</dbReference>
<dbReference type="PANTHER" id="PTHR31845:SF17">
    <property type="entry name" value="ZN(II)2CYS6 TRANSCRIPTION FACTOR (EUROFUNG)"/>
    <property type="match status" value="1"/>
</dbReference>